<comment type="caution">
    <text evidence="1">The sequence shown here is derived from an EMBL/GenBank/DDBJ whole genome shotgun (WGS) entry which is preliminary data.</text>
</comment>
<dbReference type="EMBL" id="VDBS01000013">
    <property type="protein sequence ID" value="TNB58774.1"/>
    <property type="molecule type" value="Genomic_DNA"/>
</dbReference>
<dbReference type="RefSeq" id="WP_082199893.1">
    <property type="nucleotide sequence ID" value="NZ_CAUWMG010000002.1"/>
</dbReference>
<accession>A0AAX2UKI9</accession>
<dbReference type="AlphaFoldDB" id="A0AAX2UKI9"/>
<dbReference type="GeneID" id="52036970"/>
<dbReference type="KEGG" id="chv:CHELV3228_1069"/>
<name>A0AAX2UKI9_9BACT</name>
<sequence length="105" mass="12136">MLEKIATGNFTKSLAKSETWLISLDNNHTKKYNYSNDEVDGFHLCSFKGIDYSLQGCMTLWRTPHIIITKNSFNLIATKLSTKPLKSFIFTTLFLHKDTYEISKH</sequence>
<evidence type="ECO:0000313" key="1">
    <source>
        <dbReference type="EMBL" id="TNB58774.1"/>
    </source>
</evidence>
<evidence type="ECO:0000313" key="2">
    <source>
        <dbReference type="Proteomes" id="UP000306813"/>
    </source>
</evidence>
<reference evidence="1 2" key="1">
    <citation type="submission" date="2019-05" db="EMBL/GenBank/DDBJ databases">
        <title>Draft genomes of eight strains of Campylobacter helveticus isolated from cats and a dog in New Zealand.</title>
        <authorList>
            <person name="Bojanic K."/>
            <person name="Midwinter A.C."/>
            <person name="Biggs P.J."/>
            <person name="Acke E."/>
            <person name="Cornelius A.J."/>
            <person name="Marshall J.C."/>
        </authorList>
    </citation>
    <scope>NUCLEOTIDE SEQUENCE [LARGE SCALE GENOMIC DNA]</scope>
    <source>
        <strain evidence="1 2">ACP123b</strain>
    </source>
</reference>
<organism evidence="1 2">
    <name type="scientific">Campylobacter helveticus</name>
    <dbReference type="NCBI Taxonomy" id="28898"/>
    <lineage>
        <taxon>Bacteria</taxon>
        <taxon>Pseudomonadati</taxon>
        <taxon>Campylobacterota</taxon>
        <taxon>Epsilonproteobacteria</taxon>
        <taxon>Campylobacterales</taxon>
        <taxon>Campylobacteraceae</taxon>
        <taxon>Campylobacter</taxon>
    </lineage>
</organism>
<dbReference type="Proteomes" id="UP000306813">
    <property type="component" value="Unassembled WGS sequence"/>
</dbReference>
<protein>
    <submittedName>
        <fullName evidence="1">Uncharacterized protein</fullName>
    </submittedName>
</protein>
<gene>
    <name evidence="1" type="ORF">FDW42_01230</name>
</gene>
<proteinExistence type="predicted"/>